<dbReference type="RefSeq" id="WP_154417022.1">
    <property type="nucleotide sequence ID" value="NZ_VUNS01000002.1"/>
</dbReference>
<keyword evidence="3" id="KW-1185">Reference proteome</keyword>
<keyword evidence="1" id="KW-0732">Signal</keyword>
<dbReference type="InterPro" id="IPR032719">
    <property type="entry name" value="WbsX"/>
</dbReference>
<comment type="caution">
    <text evidence="2">The sequence shown here is derived from an EMBL/GenBank/DDBJ whole genome shotgun (WGS) entry which is preliminary data.</text>
</comment>
<reference evidence="2 3" key="1">
    <citation type="submission" date="2019-08" db="EMBL/GenBank/DDBJ databases">
        <title>In-depth cultivation of the pig gut microbiome towards novel bacterial diversity and tailored functional studies.</title>
        <authorList>
            <person name="Wylensek D."/>
            <person name="Hitch T.C.A."/>
            <person name="Clavel T."/>
        </authorList>
    </citation>
    <scope>NUCLEOTIDE SEQUENCE [LARGE SCALE GENOMIC DNA]</scope>
    <source>
        <strain evidence="2 3">BBE-744-WT-12</strain>
    </source>
</reference>
<sequence>MSIRNLFPQFIAVIAALAIPAGAAENGGAALREFLTAFFQPPPRIYAENPDFVTLRTLPDGKPFLFKPDAFRPDKRYLVLEIRSARPGTGLILFQSGKRRFRVPGDNAWHVCNIDLYKDGRAAGLGAAVNIRFLDLPGQEFGLRRFRLSPVPEGPADLEIRSAGLTETFNYPGEEREFFIHVRNHGGMAATGLAVARLAFPPGVTVLSGGAGEKFPDVPPCGFATHTVKVKAGRPLKGVFRLQLSGAGAPREAFRGPVEFDRNPQLPKAGYVPEPRPVNTRYEIGAFYFPGWETGKRWNQIRTAAPERKPLLGYYDETSPEVVDWQIKWLVENGFSFLLVDWYWNRGSRSHEHWVRAFDRARYNKYLKWAVMWANHTPPGSHSVEDQRAVTRYWIDNYFNKPYYYRIDGRPVVVIWQPGNMRRDLGPHGTHKLLHISQEMAKEAGLPGICFIAMKWPEAAVDAQAIETLKADGFSMTSIYHYMGTGDRTPANPARYDFSLVAESSPEFWNRNHKAGVLPFLPNLSTGWNDFLWHFYGGTAVENRTPELFREICRDARRFADRTGIRRLVLAPLNEWGEGSYAEPNREYKFKMYEAVRDAFATPPSGGWPLNYGPEAVGLGPYPLDPAAP</sequence>
<evidence type="ECO:0000313" key="2">
    <source>
        <dbReference type="EMBL" id="MST96137.1"/>
    </source>
</evidence>
<dbReference type="Gene3D" id="3.20.20.80">
    <property type="entry name" value="Glycosidases"/>
    <property type="match status" value="1"/>
</dbReference>
<gene>
    <name evidence="2" type="ORF">FYJ85_03640</name>
</gene>
<dbReference type="EMBL" id="VUNS01000002">
    <property type="protein sequence ID" value="MST96137.1"/>
    <property type="molecule type" value="Genomic_DNA"/>
</dbReference>
<evidence type="ECO:0000313" key="3">
    <source>
        <dbReference type="Proteomes" id="UP000435649"/>
    </source>
</evidence>
<name>A0A844FY10_9BACT</name>
<feature type="chain" id="PRO_5032578270" evidence="1">
    <location>
        <begin position="24"/>
        <end position="629"/>
    </location>
</feature>
<proteinExistence type="predicted"/>
<feature type="signal peptide" evidence="1">
    <location>
        <begin position="1"/>
        <end position="23"/>
    </location>
</feature>
<accession>A0A844FY10</accession>
<protein>
    <submittedName>
        <fullName evidence="2">Uncharacterized protein</fullName>
    </submittedName>
</protein>
<dbReference type="Proteomes" id="UP000435649">
    <property type="component" value="Unassembled WGS sequence"/>
</dbReference>
<dbReference type="PANTHER" id="PTHR41244:SF1">
    <property type="entry name" value="GLYCOSYLTRANSFERASE"/>
    <property type="match status" value="1"/>
</dbReference>
<dbReference type="PANTHER" id="PTHR41244">
    <property type="entry name" value="RHAMNAN SYNTHESIS F"/>
    <property type="match status" value="1"/>
</dbReference>
<dbReference type="AlphaFoldDB" id="A0A844FY10"/>
<dbReference type="Pfam" id="PF14307">
    <property type="entry name" value="Glyco_tran_WbsX"/>
    <property type="match status" value="1"/>
</dbReference>
<evidence type="ECO:0000256" key="1">
    <source>
        <dbReference type="SAM" id="SignalP"/>
    </source>
</evidence>
<organism evidence="2 3">
    <name type="scientific">Victivallis lenta</name>
    <dbReference type="NCBI Taxonomy" id="2606640"/>
    <lineage>
        <taxon>Bacteria</taxon>
        <taxon>Pseudomonadati</taxon>
        <taxon>Lentisphaerota</taxon>
        <taxon>Lentisphaeria</taxon>
        <taxon>Victivallales</taxon>
        <taxon>Victivallaceae</taxon>
        <taxon>Victivallis</taxon>
    </lineage>
</organism>